<feature type="compositionally biased region" description="Polar residues" evidence="1">
    <location>
        <begin position="62"/>
        <end position="78"/>
    </location>
</feature>
<dbReference type="Proteomes" id="UP000070544">
    <property type="component" value="Unassembled WGS sequence"/>
</dbReference>
<evidence type="ECO:0000313" key="2">
    <source>
        <dbReference type="EMBL" id="KXS20104.1"/>
    </source>
</evidence>
<keyword evidence="3" id="KW-1185">Reference proteome</keyword>
<evidence type="ECO:0000313" key="3">
    <source>
        <dbReference type="Proteomes" id="UP000070544"/>
    </source>
</evidence>
<organism evidence="2 3">
    <name type="scientific">Gonapodya prolifera (strain JEL478)</name>
    <name type="common">Monoblepharis prolifera</name>
    <dbReference type="NCBI Taxonomy" id="1344416"/>
    <lineage>
        <taxon>Eukaryota</taxon>
        <taxon>Fungi</taxon>
        <taxon>Fungi incertae sedis</taxon>
        <taxon>Chytridiomycota</taxon>
        <taxon>Chytridiomycota incertae sedis</taxon>
        <taxon>Monoblepharidomycetes</taxon>
        <taxon>Monoblepharidales</taxon>
        <taxon>Gonapodyaceae</taxon>
        <taxon>Gonapodya</taxon>
    </lineage>
</organism>
<name>A0A139ATS6_GONPJ</name>
<feature type="region of interest" description="Disordered" evidence="1">
    <location>
        <begin position="60"/>
        <end position="85"/>
    </location>
</feature>
<proteinExistence type="predicted"/>
<accession>A0A139ATS6</accession>
<feature type="region of interest" description="Disordered" evidence="1">
    <location>
        <begin position="152"/>
        <end position="193"/>
    </location>
</feature>
<feature type="region of interest" description="Disordered" evidence="1">
    <location>
        <begin position="216"/>
        <end position="249"/>
    </location>
</feature>
<gene>
    <name evidence="2" type="ORF">M427DRAFT_402304</name>
</gene>
<feature type="compositionally biased region" description="Low complexity" evidence="1">
    <location>
        <begin position="232"/>
        <end position="249"/>
    </location>
</feature>
<protein>
    <submittedName>
        <fullName evidence="2">Uncharacterized protein</fullName>
    </submittedName>
</protein>
<sequence length="249" mass="25480">MSPTSSSITAISTPSSLSLPSALALATLSSASLALLGASLPTATSLSTFSLTTQSSPLLPARTTSTSVSVRGNPQTTKPPGRPYKSSTIILIRASGSSRGESRTAVANVSRSFSSALAIIVVRYASPNSTTSSCASPGFPLPFLPAIQLATRGAPHPTAPTTHIRRGTSRGRLPRNSSGAAKASFCSDSPAHHHVQPLHFTPKRFLPLTTCPKFNLTGHHTPAGPMTTARESSPPSSSPASSASSPSPM</sequence>
<reference evidence="2 3" key="1">
    <citation type="journal article" date="2015" name="Genome Biol. Evol.">
        <title>Phylogenomic analyses indicate that early fungi evolved digesting cell walls of algal ancestors of land plants.</title>
        <authorList>
            <person name="Chang Y."/>
            <person name="Wang S."/>
            <person name="Sekimoto S."/>
            <person name="Aerts A.L."/>
            <person name="Choi C."/>
            <person name="Clum A."/>
            <person name="LaButti K.M."/>
            <person name="Lindquist E.A."/>
            <person name="Yee Ngan C."/>
            <person name="Ohm R.A."/>
            <person name="Salamov A.A."/>
            <person name="Grigoriev I.V."/>
            <person name="Spatafora J.W."/>
            <person name="Berbee M.L."/>
        </authorList>
    </citation>
    <scope>NUCLEOTIDE SEQUENCE [LARGE SCALE GENOMIC DNA]</scope>
    <source>
        <strain evidence="2 3">JEL478</strain>
    </source>
</reference>
<dbReference type="AlphaFoldDB" id="A0A139ATS6"/>
<evidence type="ECO:0000256" key="1">
    <source>
        <dbReference type="SAM" id="MobiDB-lite"/>
    </source>
</evidence>
<feature type="compositionally biased region" description="Basic residues" evidence="1">
    <location>
        <begin position="163"/>
        <end position="173"/>
    </location>
</feature>
<dbReference type="EMBL" id="KQ965736">
    <property type="protein sequence ID" value="KXS20104.1"/>
    <property type="molecule type" value="Genomic_DNA"/>
</dbReference>